<name>A0ABR7NDA3_9FIRM</name>
<feature type="binding site" evidence="3">
    <location>
        <position position="274"/>
    </location>
    <ligand>
        <name>Zn(2+)</name>
        <dbReference type="ChEBI" id="CHEBI:29105"/>
    </ligand>
</feature>
<dbReference type="Proteomes" id="UP000657421">
    <property type="component" value="Unassembled WGS sequence"/>
</dbReference>
<evidence type="ECO:0000256" key="3">
    <source>
        <dbReference type="PROSITE-ProRule" id="PRU00333"/>
    </source>
</evidence>
<evidence type="ECO:0000256" key="1">
    <source>
        <dbReference type="ARBA" id="ARBA00022603"/>
    </source>
</evidence>
<sequence length="288" mass="31039">MTKEEFQKLTENITLLDGATGSNLFAMGMPRGICTEEWILDHPDILTELQKAYVEAGSQILCAPTFGANRFNLNGYGLGAQVEEMNHELVQISKKAVDGKAYVAGDVTAIVKMIGMSPDATYEKAMERYKEQMKYMIDAGVDVLLMETMTSMDEAMAALEAAQEISDLPVLCSMTIDADGSIYAGGHIFEAAETLQAMGADAVGINCSVGPEQLVSIVEGLNNILTIPMIVKPNAGMPKISDTGEASYDLTPEKFRESMKVLLEKGAKIVGGCCGTTPDFIRELKKLA</sequence>
<dbReference type="EMBL" id="JACRSZ010000016">
    <property type="protein sequence ID" value="MBC8574150.1"/>
    <property type="molecule type" value="Genomic_DNA"/>
</dbReference>
<evidence type="ECO:0000259" key="4">
    <source>
        <dbReference type="PROSITE" id="PS50970"/>
    </source>
</evidence>
<feature type="binding site" evidence="3">
    <location>
        <position position="207"/>
    </location>
    <ligand>
        <name>Zn(2+)</name>
        <dbReference type="ChEBI" id="CHEBI:29105"/>
    </ligand>
</feature>
<comment type="cofactor">
    <cofactor evidence="3">
        <name>Zn(2+)</name>
        <dbReference type="ChEBI" id="CHEBI:29105"/>
    </cofactor>
</comment>
<dbReference type="Gene3D" id="3.20.20.330">
    <property type="entry name" value="Homocysteine-binding-like domain"/>
    <property type="match status" value="1"/>
</dbReference>
<evidence type="ECO:0000256" key="2">
    <source>
        <dbReference type="ARBA" id="ARBA00022679"/>
    </source>
</evidence>
<keyword evidence="6" id="KW-1185">Reference proteome</keyword>
<keyword evidence="1 3" id="KW-0489">Methyltransferase</keyword>
<comment type="caution">
    <text evidence="5">The sequence shown here is derived from an EMBL/GenBank/DDBJ whole genome shotgun (WGS) entry which is preliminary data.</text>
</comment>
<dbReference type="RefSeq" id="WP_249309654.1">
    <property type="nucleotide sequence ID" value="NZ_JACRSZ010000016.1"/>
</dbReference>
<dbReference type="InterPro" id="IPR017226">
    <property type="entry name" value="BHMT-like"/>
</dbReference>
<organism evidence="5 6">
    <name type="scientific">Jingyaoa shaoxingensis</name>
    <dbReference type="NCBI Taxonomy" id="2763671"/>
    <lineage>
        <taxon>Bacteria</taxon>
        <taxon>Bacillati</taxon>
        <taxon>Bacillota</taxon>
        <taxon>Clostridia</taxon>
        <taxon>Lachnospirales</taxon>
        <taxon>Lachnospiraceae</taxon>
        <taxon>Jingyaoa</taxon>
    </lineage>
</organism>
<feature type="domain" description="Hcy-binding" evidence="4">
    <location>
        <begin position="2"/>
        <end position="288"/>
    </location>
</feature>
<dbReference type="PANTHER" id="PTHR11103:SF18">
    <property type="entry name" value="SLR1189 PROTEIN"/>
    <property type="match status" value="1"/>
</dbReference>
<dbReference type="PANTHER" id="PTHR11103">
    <property type="entry name" value="SLR1189 PROTEIN"/>
    <property type="match status" value="1"/>
</dbReference>
<accession>A0ABR7NDA3</accession>
<feature type="binding site" evidence="3">
    <location>
        <position position="273"/>
    </location>
    <ligand>
        <name>Zn(2+)</name>
        <dbReference type="ChEBI" id="CHEBI:29105"/>
    </ligand>
</feature>
<dbReference type="SUPFAM" id="SSF82282">
    <property type="entry name" value="Homocysteine S-methyltransferase"/>
    <property type="match status" value="1"/>
</dbReference>
<evidence type="ECO:0000313" key="5">
    <source>
        <dbReference type="EMBL" id="MBC8574150.1"/>
    </source>
</evidence>
<keyword evidence="3" id="KW-0862">Zinc</keyword>
<dbReference type="Pfam" id="PF02574">
    <property type="entry name" value="S-methyl_trans"/>
    <property type="match status" value="1"/>
</dbReference>
<proteinExistence type="predicted"/>
<gene>
    <name evidence="5" type="ORF">H8716_13825</name>
</gene>
<keyword evidence="3" id="KW-0479">Metal-binding</keyword>
<dbReference type="PROSITE" id="PS50970">
    <property type="entry name" value="HCY"/>
    <property type="match status" value="1"/>
</dbReference>
<reference evidence="5 6" key="1">
    <citation type="submission" date="2020-08" db="EMBL/GenBank/DDBJ databases">
        <title>Genome public.</title>
        <authorList>
            <person name="Liu C."/>
            <person name="Sun Q."/>
        </authorList>
    </citation>
    <scope>NUCLEOTIDE SEQUENCE [LARGE SCALE GENOMIC DNA]</scope>
    <source>
        <strain evidence="5 6">NSJ-46</strain>
    </source>
</reference>
<protein>
    <submittedName>
        <fullName evidence="5">Homocysteine S-methyltransferase family protein</fullName>
    </submittedName>
</protein>
<dbReference type="InterPro" id="IPR036589">
    <property type="entry name" value="HCY_dom_sf"/>
</dbReference>
<dbReference type="InterPro" id="IPR003726">
    <property type="entry name" value="HCY_dom"/>
</dbReference>
<keyword evidence="2 3" id="KW-0808">Transferase</keyword>
<dbReference type="PIRSF" id="PIRSF037505">
    <property type="entry name" value="Betaine_HMT"/>
    <property type="match status" value="1"/>
</dbReference>
<evidence type="ECO:0000313" key="6">
    <source>
        <dbReference type="Proteomes" id="UP000657421"/>
    </source>
</evidence>